<dbReference type="AlphaFoldDB" id="A0A6N9SBR3"/>
<feature type="non-terminal residue" evidence="1">
    <location>
        <position position="45"/>
    </location>
</feature>
<dbReference type="EMBL" id="VLTB01000286">
    <property type="protein sequence ID" value="NDR92935.1"/>
    <property type="molecule type" value="Genomic_DNA"/>
</dbReference>
<organism evidence="1 2">
    <name type="scientific">Escherichia coli</name>
    <dbReference type="NCBI Taxonomy" id="562"/>
    <lineage>
        <taxon>Bacteria</taxon>
        <taxon>Pseudomonadati</taxon>
        <taxon>Pseudomonadota</taxon>
        <taxon>Gammaproteobacteria</taxon>
        <taxon>Enterobacterales</taxon>
        <taxon>Enterobacteriaceae</taxon>
        <taxon>Escherichia</taxon>
    </lineage>
</organism>
<reference evidence="1 2" key="1">
    <citation type="journal article" date="2020" name="Int. J. Nanomedicine">
        <title>Consequences Of Long-Term Bacteria's Exposure To Silver Nanoformulations With Different PhysicoChemical Properties.</title>
        <authorList>
            <person name="Kedziora A."/>
            <person name="Wernecki M."/>
            <person name="Korzekwa K."/>
            <person name="Speruda M."/>
            <person name="Gerasymchuk Y."/>
            <person name="Lukowiak A."/>
            <person name="Bugla-Ploskonska G."/>
        </authorList>
    </citation>
    <scope>NUCLEOTIDE SEQUENCE [LARGE SCALE GENOMIC DNA]</scope>
    <source>
        <strain evidence="1 2">ATCC 11230</strain>
    </source>
</reference>
<protein>
    <submittedName>
        <fullName evidence="1">Oxidoreductase</fullName>
    </submittedName>
</protein>
<evidence type="ECO:0000313" key="1">
    <source>
        <dbReference type="EMBL" id="NDR92935.1"/>
    </source>
</evidence>
<accession>A0A6N9SBR3</accession>
<gene>
    <name evidence="1" type="ORF">FPI65_17055</name>
</gene>
<sequence>MRKVTSLSRGKLPFFFFALRKLELTMSIESLNAFSMDFFSLKGKT</sequence>
<comment type="caution">
    <text evidence="1">The sequence shown here is derived from an EMBL/GenBank/DDBJ whole genome shotgun (WGS) entry which is preliminary data.</text>
</comment>
<proteinExistence type="predicted"/>
<evidence type="ECO:0000313" key="2">
    <source>
        <dbReference type="Proteomes" id="UP000471490"/>
    </source>
</evidence>
<name>A0A6N9SBR3_ECOLX</name>
<dbReference type="Proteomes" id="UP000471490">
    <property type="component" value="Unassembled WGS sequence"/>
</dbReference>